<keyword evidence="3" id="KW-1185">Reference proteome</keyword>
<dbReference type="EMBL" id="BAABAQ010000006">
    <property type="protein sequence ID" value="GAA4193890.1"/>
    <property type="molecule type" value="Genomic_DNA"/>
</dbReference>
<evidence type="ECO:0000259" key="1">
    <source>
        <dbReference type="Pfam" id="PF19054"/>
    </source>
</evidence>
<dbReference type="InterPro" id="IPR043917">
    <property type="entry name" value="DUF5753"/>
</dbReference>
<proteinExistence type="predicted"/>
<dbReference type="Pfam" id="PF19054">
    <property type="entry name" value="DUF5753"/>
    <property type="match status" value="1"/>
</dbReference>
<organism evidence="2 3">
    <name type="scientific">Streptosporangium oxazolinicum</name>
    <dbReference type="NCBI Taxonomy" id="909287"/>
    <lineage>
        <taxon>Bacteria</taxon>
        <taxon>Bacillati</taxon>
        <taxon>Actinomycetota</taxon>
        <taxon>Actinomycetes</taxon>
        <taxon>Streptosporangiales</taxon>
        <taxon>Streptosporangiaceae</taxon>
        <taxon>Streptosporangium</taxon>
    </lineage>
</organism>
<evidence type="ECO:0000313" key="2">
    <source>
        <dbReference type="EMBL" id="GAA4193890.1"/>
    </source>
</evidence>
<protein>
    <recommendedName>
        <fullName evidence="1">DUF5753 domain-containing protein</fullName>
    </recommendedName>
</protein>
<feature type="domain" description="DUF5753" evidence="1">
    <location>
        <begin position="2"/>
        <end position="54"/>
    </location>
</feature>
<name>A0ABP8AYY6_9ACTN</name>
<dbReference type="Proteomes" id="UP001501251">
    <property type="component" value="Unassembled WGS sequence"/>
</dbReference>
<comment type="caution">
    <text evidence="2">The sequence shown here is derived from an EMBL/GenBank/DDBJ whole genome shotgun (WGS) entry which is preliminary data.</text>
</comment>
<reference evidence="3" key="1">
    <citation type="journal article" date="2019" name="Int. J. Syst. Evol. Microbiol.">
        <title>The Global Catalogue of Microorganisms (GCM) 10K type strain sequencing project: providing services to taxonomists for standard genome sequencing and annotation.</title>
        <authorList>
            <consortium name="The Broad Institute Genomics Platform"/>
            <consortium name="The Broad Institute Genome Sequencing Center for Infectious Disease"/>
            <person name="Wu L."/>
            <person name="Ma J."/>
        </authorList>
    </citation>
    <scope>NUCLEOTIDE SEQUENCE [LARGE SCALE GENOMIC DNA]</scope>
    <source>
        <strain evidence="3">JCM 17388</strain>
    </source>
</reference>
<sequence length="62" mass="6950">MLGFGSDDPDVVYIEYTTGTLYLEKTPEVERYTLMFDHLRAAALPVEASRTLIAKIAAELDQ</sequence>
<evidence type="ECO:0000313" key="3">
    <source>
        <dbReference type="Proteomes" id="UP001501251"/>
    </source>
</evidence>
<accession>A0ABP8AYY6</accession>
<gene>
    <name evidence="2" type="ORF">GCM10022252_37550</name>
</gene>